<sequence length="588" mass="62015">MRACRPAAAFLLAATLAAFAAPPAAWARGPQAVEDINPEAASGARARALVRAPHFMMVSANPLATQAGEAMLRQGGSVVDAAIATQLVLNLVEPQSSGIGGGAFMVLYSAKTGRIQTYDSRETAPAAARPDRFLQADGKPLPFAQAVNNGMSVGVPGLLRGLELAHKEGGVLPWADLFQPAIRLAEQGFAVSPRLHTLLTGNKTLPKQSAAAAYFYAPDGAAWPVGHVLKNPEFARTLRAVAKQGADAFYQGDIARDIVAAVHGHATPGDLSLDDLASYRAKTREPVCGAYRGYQLCGMAPPSSGPIAVLQMLGELEQYPIATYAPNSVEAVHYFSEAGRLAFADRDFYVADPDFVNVPVSALLNPAYLRARGALIKPDRSMKVALPGDPEGKLLTLGRDNALELPSTSHLVAVDKQGNALSMTTTIESEFGSKIFVRGFLLNNEMTDFSSSFKDPEGRLVANRVEPGKRPRSAMAPIIVLRDGKPVMLVGSPGGSAIINYVAKTIVGVLDWKLDIQTAIALPNMGSRNKETELEKGTVLEALAPALEAMGHPVRITEFPSGIHGIVIDGNALQGGVDPRREGLAAGG</sequence>
<comment type="catalytic activity">
    <reaction evidence="8 11">
        <text>an N-terminal (5-L-glutamyl)-[peptide] + an alpha-amino acid = 5-L-glutamyl amino acid + an N-terminal L-alpha-aminoacyl-[peptide]</text>
        <dbReference type="Rhea" id="RHEA:23904"/>
        <dbReference type="Rhea" id="RHEA-COMP:9780"/>
        <dbReference type="Rhea" id="RHEA-COMP:9795"/>
        <dbReference type="ChEBI" id="CHEBI:77644"/>
        <dbReference type="ChEBI" id="CHEBI:78597"/>
        <dbReference type="ChEBI" id="CHEBI:78599"/>
        <dbReference type="ChEBI" id="CHEBI:78608"/>
        <dbReference type="EC" id="2.3.2.2"/>
    </reaction>
</comment>
<dbReference type="PANTHER" id="PTHR43199:SF1">
    <property type="entry name" value="GLUTATHIONE HYDROLASE PROENZYME"/>
    <property type="match status" value="1"/>
</dbReference>
<evidence type="ECO:0000256" key="11">
    <source>
        <dbReference type="RuleBase" id="RU368036"/>
    </source>
</evidence>
<feature type="binding site" evidence="10">
    <location>
        <position position="448"/>
    </location>
    <ligand>
        <name>L-glutamate</name>
        <dbReference type="ChEBI" id="CHEBI:29985"/>
    </ligand>
</feature>
<evidence type="ECO:0000313" key="13">
    <source>
        <dbReference type="EMBL" id="CAB3724025.1"/>
    </source>
</evidence>
<dbReference type="NCBIfam" id="TIGR00066">
    <property type="entry name" value="g_glut_trans"/>
    <property type="match status" value="1"/>
</dbReference>
<evidence type="ECO:0000256" key="10">
    <source>
        <dbReference type="PIRSR" id="PIRSR600101-2"/>
    </source>
</evidence>
<feature type="binding site" evidence="10">
    <location>
        <position position="121"/>
    </location>
    <ligand>
        <name>L-glutamate</name>
        <dbReference type="ChEBI" id="CHEBI:29985"/>
    </ligand>
</feature>
<evidence type="ECO:0000256" key="3">
    <source>
        <dbReference type="ARBA" id="ARBA00009381"/>
    </source>
</evidence>
<name>A0A6S7ACM0_9BURK</name>
<evidence type="ECO:0000256" key="2">
    <source>
        <dbReference type="ARBA" id="ARBA00001089"/>
    </source>
</evidence>
<keyword evidence="11" id="KW-0317">Glutathione biosynthesis</keyword>
<dbReference type="InterPro" id="IPR000101">
    <property type="entry name" value="GGT_peptidase"/>
</dbReference>
<organism evidence="13 14">
    <name type="scientific">Achromobacter kerstersii</name>
    <dbReference type="NCBI Taxonomy" id="1353890"/>
    <lineage>
        <taxon>Bacteria</taxon>
        <taxon>Pseudomonadati</taxon>
        <taxon>Pseudomonadota</taxon>
        <taxon>Betaproteobacteria</taxon>
        <taxon>Burkholderiales</taxon>
        <taxon>Alcaligenaceae</taxon>
        <taxon>Achromobacter</taxon>
    </lineage>
</organism>
<keyword evidence="7 11" id="KW-0012">Acyltransferase</keyword>
<dbReference type="GO" id="GO:0006750">
    <property type="term" value="P:glutathione biosynthetic process"/>
    <property type="evidence" value="ECO:0007669"/>
    <property type="project" value="UniProtKB-KW"/>
</dbReference>
<dbReference type="EC" id="2.3.2.2" evidence="11"/>
<dbReference type="InterPro" id="IPR043137">
    <property type="entry name" value="GGT_ssub_C"/>
</dbReference>
<dbReference type="PANTHER" id="PTHR43199">
    <property type="entry name" value="GLUTATHIONE HYDROLASE"/>
    <property type="match status" value="1"/>
</dbReference>
<comment type="PTM">
    <text evidence="11">Cleaved by autocatalysis into a large and a small subunit.</text>
</comment>
<dbReference type="InterPro" id="IPR029055">
    <property type="entry name" value="Ntn_hydrolases_N"/>
</dbReference>
<keyword evidence="4 11" id="KW-0808">Transferase</keyword>
<keyword evidence="5 11" id="KW-0378">Hydrolase</keyword>
<evidence type="ECO:0000256" key="1">
    <source>
        <dbReference type="ARBA" id="ARBA00001049"/>
    </source>
</evidence>
<feature type="active site" description="Nucleophile" evidence="9">
    <location>
        <position position="408"/>
    </location>
</feature>
<keyword evidence="12" id="KW-0732">Signal</keyword>
<dbReference type="EMBL" id="CADIJQ010000007">
    <property type="protein sequence ID" value="CAB3724025.1"/>
    <property type="molecule type" value="Genomic_DNA"/>
</dbReference>
<dbReference type="InterPro" id="IPR043138">
    <property type="entry name" value="GGT_lsub"/>
</dbReference>
<feature type="chain" id="PRO_5028909150" description="Glutathione hydrolase proenzyme" evidence="12">
    <location>
        <begin position="21"/>
        <end position="588"/>
    </location>
</feature>
<dbReference type="GO" id="GO:0006751">
    <property type="term" value="P:glutathione catabolic process"/>
    <property type="evidence" value="ECO:0007669"/>
    <property type="project" value="UniProtKB-UniRule"/>
</dbReference>
<reference evidence="13 14" key="1">
    <citation type="submission" date="2020-04" db="EMBL/GenBank/DDBJ databases">
        <authorList>
            <person name="De Canck E."/>
        </authorList>
    </citation>
    <scope>NUCLEOTIDE SEQUENCE [LARGE SCALE GENOMIC DNA]</scope>
    <source>
        <strain evidence="13 14">LMG 3441</strain>
    </source>
</reference>
<dbReference type="GO" id="GO:0036374">
    <property type="term" value="F:glutathione hydrolase activity"/>
    <property type="evidence" value="ECO:0007669"/>
    <property type="project" value="UniProtKB-UniRule"/>
</dbReference>
<dbReference type="Gene3D" id="3.60.20.40">
    <property type="match status" value="1"/>
</dbReference>
<keyword evidence="14" id="KW-1185">Reference proteome</keyword>
<dbReference type="AlphaFoldDB" id="A0A6S7ACM0"/>
<comment type="catalytic activity">
    <reaction evidence="1 11">
        <text>an S-substituted glutathione + H2O = an S-substituted L-cysteinylglycine + L-glutamate</text>
        <dbReference type="Rhea" id="RHEA:59468"/>
        <dbReference type="ChEBI" id="CHEBI:15377"/>
        <dbReference type="ChEBI" id="CHEBI:29985"/>
        <dbReference type="ChEBI" id="CHEBI:90779"/>
        <dbReference type="ChEBI" id="CHEBI:143103"/>
        <dbReference type="EC" id="3.4.19.13"/>
    </reaction>
</comment>
<evidence type="ECO:0000256" key="8">
    <source>
        <dbReference type="ARBA" id="ARBA00047417"/>
    </source>
</evidence>
<proteinExistence type="inferred from homology"/>
<dbReference type="GO" id="GO:0103068">
    <property type="term" value="F:leukotriene C4 gamma-glutamyl transferase activity"/>
    <property type="evidence" value="ECO:0007669"/>
    <property type="project" value="UniProtKB-EC"/>
</dbReference>
<feature type="signal peptide" evidence="12">
    <location>
        <begin position="1"/>
        <end position="20"/>
    </location>
</feature>
<dbReference type="SUPFAM" id="SSF56235">
    <property type="entry name" value="N-terminal nucleophile aminohydrolases (Ntn hydrolases)"/>
    <property type="match status" value="1"/>
</dbReference>
<evidence type="ECO:0000256" key="6">
    <source>
        <dbReference type="ARBA" id="ARBA00023145"/>
    </source>
</evidence>
<accession>A0A6S7ACM0</accession>
<comment type="catalytic activity">
    <reaction evidence="2 11">
        <text>glutathione + H2O = L-cysteinylglycine + L-glutamate</text>
        <dbReference type="Rhea" id="RHEA:28807"/>
        <dbReference type="ChEBI" id="CHEBI:15377"/>
        <dbReference type="ChEBI" id="CHEBI:29985"/>
        <dbReference type="ChEBI" id="CHEBI:57925"/>
        <dbReference type="ChEBI" id="CHEBI:61694"/>
        <dbReference type="EC" id="3.4.19.13"/>
    </reaction>
</comment>
<comment type="pathway">
    <text evidence="11">Sulfur metabolism; glutathione metabolism.</text>
</comment>
<dbReference type="Pfam" id="PF01019">
    <property type="entry name" value="G_glu_transpept"/>
    <property type="match status" value="1"/>
</dbReference>
<protein>
    <recommendedName>
        <fullName evidence="11">Glutathione hydrolase proenzyme</fullName>
        <ecNumber evidence="11">2.3.2.2</ecNumber>
        <ecNumber evidence="11">3.4.19.13</ecNumber>
    </recommendedName>
    <component>
        <recommendedName>
            <fullName evidence="11">Glutathione hydrolase large chain</fullName>
        </recommendedName>
    </component>
    <component>
        <recommendedName>
            <fullName evidence="11">Glutathione hydrolase small chain</fullName>
        </recommendedName>
    </component>
</protein>
<evidence type="ECO:0000256" key="9">
    <source>
        <dbReference type="PIRSR" id="PIRSR600101-1"/>
    </source>
</evidence>
<dbReference type="RefSeq" id="WP_175170868.1">
    <property type="nucleotide sequence ID" value="NZ_CADIJQ010000007.1"/>
</dbReference>
<evidence type="ECO:0000256" key="12">
    <source>
        <dbReference type="SAM" id="SignalP"/>
    </source>
</evidence>
<dbReference type="EC" id="3.4.19.13" evidence="11"/>
<gene>
    <name evidence="13" type="primary">ggt</name>
    <name evidence="13" type="ORF">LMG3441_04075</name>
</gene>
<dbReference type="InterPro" id="IPR051792">
    <property type="entry name" value="GGT_bact"/>
</dbReference>
<dbReference type="PRINTS" id="PR01210">
    <property type="entry name" value="GGTRANSPTASE"/>
</dbReference>
<dbReference type="Proteomes" id="UP000494269">
    <property type="component" value="Unassembled WGS sequence"/>
</dbReference>
<evidence type="ECO:0000256" key="5">
    <source>
        <dbReference type="ARBA" id="ARBA00022801"/>
    </source>
</evidence>
<comment type="subunit">
    <text evidence="11">This enzyme consists of two polypeptide chains, which are synthesized in precursor form from a single polypeptide.</text>
</comment>
<keyword evidence="6 11" id="KW-0865">Zymogen</keyword>
<dbReference type="UniPathway" id="UPA00204"/>
<comment type="similarity">
    <text evidence="3 11">Belongs to the gamma-glutamyltransferase family.</text>
</comment>
<feature type="binding site" evidence="10">
    <location>
        <position position="495"/>
    </location>
    <ligand>
        <name>L-glutamate</name>
        <dbReference type="ChEBI" id="CHEBI:29985"/>
    </ligand>
</feature>
<evidence type="ECO:0000256" key="7">
    <source>
        <dbReference type="ARBA" id="ARBA00023315"/>
    </source>
</evidence>
<evidence type="ECO:0000256" key="4">
    <source>
        <dbReference type="ARBA" id="ARBA00022679"/>
    </source>
</evidence>
<evidence type="ECO:0000313" key="14">
    <source>
        <dbReference type="Proteomes" id="UP000494269"/>
    </source>
</evidence>
<dbReference type="Gene3D" id="1.10.246.130">
    <property type="match status" value="1"/>
</dbReference>